<comment type="caution">
    <text evidence="1">The sequence shown here is derived from an EMBL/GenBank/DDBJ whole genome shotgun (WGS) entry which is preliminary data.</text>
</comment>
<proteinExistence type="predicted"/>
<sequence>MQKRVSKKYVLKKHIPSKKERDRTIQRQKEYHKEFVRGFQKHSLAGGKVKDVKDLTVKKPKTVVKKKKKKKKLTLLQKTKKRLRKVFGY</sequence>
<gene>
    <name evidence="1" type="ORF">LCGC14_0536240</name>
</gene>
<dbReference type="EMBL" id="LAZR01000707">
    <property type="protein sequence ID" value="KKN60037.1"/>
    <property type="molecule type" value="Genomic_DNA"/>
</dbReference>
<organism evidence="1">
    <name type="scientific">marine sediment metagenome</name>
    <dbReference type="NCBI Taxonomy" id="412755"/>
    <lineage>
        <taxon>unclassified sequences</taxon>
        <taxon>metagenomes</taxon>
        <taxon>ecological metagenomes</taxon>
    </lineage>
</organism>
<dbReference type="AlphaFoldDB" id="A0A0F9SCM1"/>
<protein>
    <submittedName>
        <fullName evidence="1">Uncharacterized protein</fullName>
    </submittedName>
</protein>
<reference evidence="1" key="1">
    <citation type="journal article" date="2015" name="Nature">
        <title>Complex archaea that bridge the gap between prokaryotes and eukaryotes.</title>
        <authorList>
            <person name="Spang A."/>
            <person name="Saw J.H."/>
            <person name="Jorgensen S.L."/>
            <person name="Zaremba-Niedzwiedzka K."/>
            <person name="Martijn J."/>
            <person name="Lind A.E."/>
            <person name="van Eijk R."/>
            <person name="Schleper C."/>
            <person name="Guy L."/>
            <person name="Ettema T.J."/>
        </authorList>
    </citation>
    <scope>NUCLEOTIDE SEQUENCE</scope>
</reference>
<name>A0A0F9SCM1_9ZZZZ</name>
<evidence type="ECO:0000313" key="1">
    <source>
        <dbReference type="EMBL" id="KKN60037.1"/>
    </source>
</evidence>
<accession>A0A0F9SCM1</accession>